<accession>A0A919DIJ5</accession>
<name>A0A919DIJ5_9ACTN</name>
<sequence length="318" mass="34412">MSAGITEPAEAREIEFAPALGDDLKVEPGTGYLQPGGLVVHTGWSRPLDGAPHERSQHPAYEGSSVQCWNISTPDGHRASRFPYLTRPDAASAAARIVASLPGEVWPSDADTTALLPLALEASGKPDMLPLTHKGKPNWGSGLGGDLADFWMPDTRAAYERMIAAHGRIPKNCRACAKTVRHQKRLGWMPRTSHWPLWSVQGHRGRLVRPHCYCTACMRIDVSMGTFGPGVDQEGETVPGAMAIYPYSAIPGVVDPDMDRGERPFAWFKYFLSEGGCVVIDERPGVGLWPAGVRHDDALFCETGVTGEFGLDDVTPGT</sequence>
<dbReference type="AlphaFoldDB" id="A0A919DIJ5"/>
<reference evidence="1" key="2">
    <citation type="submission" date="2020-09" db="EMBL/GenBank/DDBJ databases">
        <authorList>
            <person name="Sun Q."/>
            <person name="Zhou Y."/>
        </authorList>
    </citation>
    <scope>NUCLEOTIDE SEQUENCE</scope>
    <source>
        <strain evidence="1">CGMCC 4.7403</strain>
    </source>
</reference>
<organism evidence="1 2">
    <name type="scientific">Streptomyces capitiformicae</name>
    <dbReference type="NCBI Taxonomy" id="2014920"/>
    <lineage>
        <taxon>Bacteria</taxon>
        <taxon>Bacillati</taxon>
        <taxon>Actinomycetota</taxon>
        <taxon>Actinomycetes</taxon>
        <taxon>Kitasatosporales</taxon>
        <taxon>Streptomycetaceae</taxon>
        <taxon>Streptomyces</taxon>
    </lineage>
</organism>
<keyword evidence="2" id="KW-1185">Reference proteome</keyword>
<reference evidence="1" key="1">
    <citation type="journal article" date="2014" name="Int. J. Syst. Evol. Microbiol.">
        <title>Complete genome sequence of Corynebacterium casei LMG S-19264T (=DSM 44701T), isolated from a smear-ripened cheese.</title>
        <authorList>
            <consortium name="US DOE Joint Genome Institute (JGI-PGF)"/>
            <person name="Walter F."/>
            <person name="Albersmeier A."/>
            <person name="Kalinowski J."/>
            <person name="Ruckert C."/>
        </authorList>
    </citation>
    <scope>NUCLEOTIDE SEQUENCE</scope>
    <source>
        <strain evidence="1">CGMCC 4.7403</strain>
    </source>
</reference>
<dbReference type="Proteomes" id="UP000603227">
    <property type="component" value="Unassembled WGS sequence"/>
</dbReference>
<dbReference type="RefSeq" id="WP_189786725.1">
    <property type="nucleotide sequence ID" value="NZ_BNAT01000036.1"/>
</dbReference>
<evidence type="ECO:0000313" key="1">
    <source>
        <dbReference type="EMBL" id="GHE51107.1"/>
    </source>
</evidence>
<protein>
    <submittedName>
        <fullName evidence="1">Uncharacterized protein</fullName>
    </submittedName>
</protein>
<evidence type="ECO:0000313" key="2">
    <source>
        <dbReference type="Proteomes" id="UP000603227"/>
    </source>
</evidence>
<dbReference type="EMBL" id="BNAT01000036">
    <property type="protein sequence ID" value="GHE51107.1"/>
    <property type="molecule type" value="Genomic_DNA"/>
</dbReference>
<gene>
    <name evidence="1" type="ORF">GCM10017771_73170</name>
</gene>
<proteinExistence type="predicted"/>
<comment type="caution">
    <text evidence="1">The sequence shown here is derived from an EMBL/GenBank/DDBJ whole genome shotgun (WGS) entry which is preliminary data.</text>
</comment>